<proteinExistence type="predicted"/>
<dbReference type="EMBL" id="SUNJ01013365">
    <property type="protein sequence ID" value="TPP57315.1"/>
    <property type="molecule type" value="Genomic_DNA"/>
</dbReference>
<dbReference type="InterPro" id="IPR018200">
    <property type="entry name" value="USP_CS"/>
</dbReference>
<organism evidence="6 7">
    <name type="scientific">Fasciola gigantica</name>
    <name type="common">Giant liver fluke</name>
    <dbReference type="NCBI Taxonomy" id="46835"/>
    <lineage>
        <taxon>Eukaryota</taxon>
        <taxon>Metazoa</taxon>
        <taxon>Spiralia</taxon>
        <taxon>Lophotrochozoa</taxon>
        <taxon>Platyhelminthes</taxon>
        <taxon>Trematoda</taxon>
        <taxon>Digenea</taxon>
        <taxon>Plagiorchiida</taxon>
        <taxon>Echinostomata</taxon>
        <taxon>Echinostomatoidea</taxon>
        <taxon>Fasciolidae</taxon>
        <taxon>Fasciola</taxon>
    </lineage>
</organism>
<sequence>MSEANDRCISATDLPAAIEDLIKGHDLTTEFSSVEFSHLRARVFTDQWDIPCLRNQPLGKCLLGTIHLLRENGIKVLDMDSECREFAFNCLPECVTKLMTSQAVYNWDRDTLEGVHNMLELMVRLICQYFIVFKEALTEESQRSHSVHESSENIGAGSAEYIGVGHSALSRASPSAGHFAMESLRLLTLIFDCEANYHQLCRDRHSNTGTYADPFNDWSSIAESVNGAASVFAETLPSPRNFYLMMTSLLAPLAGCADYLTEFTLRHEFGVVVLQRVLWRLSNLNEDDFKDRDSRIFDVIGSLRVLVHRLVELNKAYLLAPFLVSHDESDDCHALTVREPDWEAKSLAALAETDVTEPASPTPLTASVAIQEIDRLHCTLLLAALSPPHGAAGASFNGRMLALRNLVEQLEAAKVVSENGGSYQSRNDSMVTTPMRRRPVVHQFSSANLLASENAAFLARRAKRRTIRLDCLMTWLRDREVILKSMHNLDNTAYMTALGQLFRLLGERLTTADLTTVWHRTTNQTGAAVDNILTLLTDVASTRFVRPQLDHLFYLVDASWINLNRQAQAFLSSHKRTEKPKDSDLVESGTVTSLRIGDEPSHVRHARARLLNLVGRIGTTTKEPWKADMCVELLWRIVIGNSAHGLGTQSSDLIRANGTTSRISTSVPTSANSFTPCAYRHPEPIEAALAQQLVILREFRCSGVDQRLRAMRWLTKAVEHVNQNSLTFFMLAYIKSLVELILKNFVGRAKRVVKRHFELLHFLLKNAELTLNVERAKSLWEIMIGNPRAVAYDREDHLNELIRSHDLITKVVSSLLRYEQWAIQTHGDLLSADSHDELGFRHSEHVDKPDLIGLDFLWDLYLALPSLDASLDGIHMNTVPVGESAQWEATRKASSMGDPTVLSTSTSRPQSASQPADTSTPAIGCPMVEPNAVKLARQLLLDVHWGQLAPRLRRDPDACYRRFFDACRRRLEANWAAGRGTVPKRGVHSALAETGQLLAALIIGPGPAGRAKHCSRTAARLALRRLLGLVHAYIQTVESPEAAQPICLLIHSNEMLGSVRDRSNLVSTALLFANRLTAAGMAGSHGPVSSTSCSSWSASALYLDPLCAPERLTFANQQPANLDTQTNIQSGNQISTPVESTVSSREIPRRGSSDQCPKRLLETVLNRKPVGELGFQNGRQLTVRLIAALNARTGARGEHLSTALPVGASALNLSICSASPSMISMVNQGNTSEADLVARAAAALHTGAEDSDRLIHSGTLDALFPRLNGSISASINLGVNSSAAPSGVQLARGSSMLSLNSNAASLASGTTGSPAELAAPQVTSPVTTSSLPSLCLGEDLSVYELLIELAEAELVHTPTFPGTEGKKNKNAVSGIQGAVGVSLSSSFSLVHPIRLLLATLPTCPATVLSRTGNPLQQSLFCSPTTLLKSTPYRTLYKLQVKASSHFKNSMSLVANVPPVEYLEPLVDLLHRQLQEREPDMSHPVSVPLSGPFGNLNQSTLSANIAWWRREVRHLCLQLLAFVLNPHGGHIHCDTSPPGSYRPSLTSNADSSYGLARQYLTPAFGIELLSALLDTAVASAGVSEQIPRHLTGSGPTVPTKQSGLSPIYQPNKDSRAGVAGLIEVITPGGQNILYQDVEARRRTDHALKLIILSCSIQIINLKMFGFLLESQLEYYDPSGFWKSFRPWDTSESVNPREQQDAFDFFQALIDQLDEELKKLKREPFFQAIYQGIFLDSKFCDECEHRYDREEVFSAINLAVRVHDLQEALNQFVRGEVLDGDNAYYCERCHVKRRTVKRMSVHTLPPVLCLHLKRFDFDWDRQVPVKFSDHFTFPRQLDMSPYMADSVQNELSEESLRTGTSADVEPHGLPHVPAAPSIHFPDSLSSEGRTQRPAFGLDVTTNMPPTASPMKKTPTPGLLAPTSAAAVANTTALTQHLYRLVGIIVHSGQANSGHYYAFIKDRGRISESCMTRTFRETDHMPSDVVDCQATMHQSSFPVTERDRHHSDANESSPTKGSSASTQCRNGSDAESDSDGHWYRFNDTSVEPVELDDALLEHECFGGTYKVVSADGRSIERRTRYWSAYMLFYERVDLNHAALRQGLITSRSNTGEESHASRPQPAYDGPLSTVNVNADMVTFKVRMSMPSRNILTSHLFLEYHPVTPPKTDRFSEFPLSESPYDLSRTSGPSCGIGEYEQNSPPPLFRSDSLWSCHMPKRIASQIWAENWAFLRDRNIFSKDYFDAIRGLCEGILLDSNSLRHEPQRGVIGTRLLSHFIFHTFLCLHPRTKLSIEGCLSDAQSASSSALRDMATQINSEWLSLLLRMAGTSPKACRWLMHFLYTSPTQPCLVYMLLAPKPNIRQQLANTLLAVLHTFYAFRETNISDRLRVWTPAQQREMGNLYYLLALLILQTSFDDYCTIRPIGCSPPRPVLLTVPNAAAGSSAKQASWGRLMLRPHKETVTWLGLIATPNRSGRNTVTGGKSISTTCGKTLSPSTSSHPFRPGSTEQQRSDCGPTEGTYLVGLFHLCEILLRAYLENAPTPNLATLPGTTDFSRNLSQTIGGVPSSVAVSGASRTVSTVSISSTASGAGASTGSGLNIPGVQTSVKTGEESMTLREVIIQAMLHLTYCSWESSFCFIIALLSRIETRPQSELRHLFDLLNELLCLTDPIQSARIAAVMHGLVIRPTTELDGHRWSPRPNVDPHLWAWNVEELDITLQSATHMEAACPMPATVVAETSEANDTVNGEMEDTADTWPRMPKGLLELITTEAYQDSRRVYQCIKFIVHLSSKTDAVMSYLTGFPERWEPAVKWLENLMESSEEVNAARSSGAGMQTDGSTNRREVQERDNGALYMVLPSGNGLVTGILLWYAVAAAAAEDDIQLGATLTSCFVGDISSSTADSGRRLINLTDASNESEEDTTGFQRTVSAQVSVKLRLKKIFDQF</sequence>
<dbReference type="PROSITE" id="PS50235">
    <property type="entry name" value="USP_3"/>
    <property type="match status" value="1"/>
</dbReference>
<evidence type="ECO:0000313" key="6">
    <source>
        <dbReference type="EMBL" id="TPP57315.1"/>
    </source>
</evidence>
<comment type="caution">
    <text evidence="6">The sequence shown here is derived from an EMBL/GenBank/DDBJ whole genome shotgun (WGS) entry which is preliminary data.</text>
</comment>
<feature type="region of interest" description="Disordered" evidence="4">
    <location>
        <begin position="2105"/>
        <end position="2124"/>
    </location>
</feature>
<dbReference type="Pfam" id="PF00443">
    <property type="entry name" value="UCH"/>
    <property type="match status" value="1"/>
</dbReference>
<evidence type="ECO:0000313" key="7">
    <source>
        <dbReference type="Proteomes" id="UP000316759"/>
    </source>
</evidence>
<keyword evidence="2" id="KW-0833">Ubl conjugation pathway</keyword>
<dbReference type="Proteomes" id="UP000316759">
    <property type="component" value="Unassembled WGS sequence"/>
</dbReference>
<dbReference type="Pfam" id="PF25010">
    <property type="entry name" value="ARM_UBP24_USP9X-Y"/>
    <property type="match status" value="1"/>
</dbReference>
<dbReference type="InterPro" id="IPR001394">
    <property type="entry name" value="Peptidase_C19_UCH"/>
</dbReference>
<feature type="region of interest" description="Disordered" evidence="4">
    <location>
        <begin position="1992"/>
        <end position="2036"/>
    </location>
</feature>
<dbReference type="SUPFAM" id="SSF54001">
    <property type="entry name" value="Cysteine proteinases"/>
    <property type="match status" value="1"/>
</dbReference>
<dbReference type="GO" id="GO:0005829">
    <property type="term" value="C:cytosol"/>
    <property type="evidence" value="ECO:0007669"/>
    <property type="project" value="TreeGrafter"/>
</dbReference>
<dbReference type="PANTHER" id="PTHR24006">
    <property type="entry name" value="UBIQUITIN CARBOXYL-TERMINAL HYDROLASE"/>
    <property type="match status" value="1"/>
</dbReference>
<dbReference type="InterPro" id="IPR028889">
    <property type="entry name" value="USP"/>
</dbReference>
<evidence type="ECO:0000256" key="3">
    <source>
        <dbReference type="ARBA" id="ARBA00022801"/>
    </source>
</evidence>
<feature type="compositionally biased region" description="Polar residues" evidence="4">
    <location>
        <begin position="2471"/>
        <end position="2495"/>
    </location>
</feature>
<feature type="region of interest" description="Disordered" evidence="4">
    <location>
        <begin position="2471"/>
        <end position="2510"/>
    </location>
</feature>
<gene>
    <name evidence="6" type="ORF">FGIG_02239</name>
</gene>
<feature type="compositionally biased region" description="Basic and acidic residues" evidence="4">
    <location>
        <begin position="1997"/>
        <end position="2006"/>
    </location>
</feature>
<evidence type="ECO:0000256" key="4">
    <source>
        <dbReference type="SAM" id="MobiDB-lite"/>
    </source>
</evidence>
<feature type="domain" description="USP" evidence="5">
    <location>
        <begin position="1618"/>
        <end position="2089"/>
    </location>
</feature>
<protein>
    <submittedName>
        <fullName evidence="6">Ubiquitin carboxyl-terminal hydrolase 24</fullName>
    </submittedName>
</protein>
<name>A0A504YAS1_FASGI</name>
<evidence type="ECO:0000256" key="2">
    <source>
        <dbReference type="ARBA" id="ARBA00022786"/>
    </source>
</evidence>
<feature type="compositionally biased region" description="Polar residues" evidence="4">
    <location>
        <begin position="1127"/>
        <end position="1144"/>
    </location>
</feature>
<feature type="compositionally biased region" description="Polar residues" evidence="4">
    <location>
        <begin position="2007"/>
        <end position="2023"/>
    </location>
</feature>
<reference evidence="6 7" key="1">
    <citation type="submission" date="2019-04" db="EMBL/GenBank/DDBJ databases">
        <title>Annotation for the trematode Fasciola gigantica.</title>
        <authorList>
            <person name="Choi Y.-J."/>
        </authorList>
    </citation>
    <scope>NUCLEOTIDE SEQUENCE [LARGE SCALE GENOMIC DNA]</scope>
    <source>
        <strain evidence="6">Uganda_cow_1</strain>
    </source>
</reference>
<dbReference type="GO" id="GO:0016579">
    <property type="term" value="P:protein deubiquitination"/>
    <property type="evidence" value="ECO:0007669"/>
    <property type="project" value="InterPro"/>
</dbReference>
<keyword evidence="1" id="KW-0645">Protease</keyword>
<dbReference type="OrthoDB" id="289038at2759"/>
<dbReference type="InterPro" id="IPR050164">
    <property type="entry name" value="Peptidase_C19"/>
</dbReference>
<feature type="region of interest" description="Disordered" evidence="4">
    <location>
        <begin position="2819"/>
        <end position="2838"/>
    </location>
</feature>
<feature type="region of interest" description="Disordered" evidence="4">
    <location>
        <begin position="1127"/>
        <end position="1154"/>
    </location>
</feature>
<feature type="compositionally biased region" description="Polar residues" evidence="4">
    <location>
        <begin position="901"/>
        <end position="921"/>
    </location>
</feature>
<feature type="region of interest" description="Disordered" evidence="4">
    <location>
        <begin position="887"/>
        <end position="922"/>
    </location>
</feature>
<dbReference type="GO" id="GO:0004843">
    <property type="term" value="F:cysteine-type deubiquitinase activity"/>
    <property type="evidence" value="ECO:0007669"/>
    <property type="project" value="InterPro"/>
</dbReference>
<evidence type="ECO:0000259" key="5">
    <source>
        <dbReference type="PROSITE" id="PS50235"/>
    </source>
</evidence>
<keyword evidence="7" id="KW-1185">Reference proteome</keyword>
<accession>A0A504YAS1</accession>
<dbReference type="InterPro" id="IPR038765">
    <property type="entry name" value="Papain-like_cys_pep_sf"/>
</dbReference>
<dbReference type="PANTHER" id="PTHR24006:SF943">
    <property type="entry name" value="UBIQUITIN CARBOXYL-TERMINAL HYDROLASE PUF"/>
    <property type="match status" value="1"/>
</dbReference>
<keyword evidence="3 6" id="KW-0378">Hydrolase</keyword>
<dbReference type="STRING" id="46835.A0A504YAS1"/>
<dbReference type="InterPro" id="IPR056850">
    <property type="entry name" value="ARM_UBP34_24_USP9X_Y"/>
</dbReference>
<dbReference type="Gene3D" id="3.90.70.10">
    <property type="entry name" value="Cysteine proteinases"/>
    <property type="match status" value="1"/>
</dbReference>
<dbReference type="GO" id="GO:0005634">
    <property type="term" value="C:nucleus"/>
    <property type="evidence" value="ECO:0007669"/>
    <property type="project" value="TreeGrafter"/>
</dbReference>
<dbReference type="GO" id="GO:0006508">
    <property type="term" value="P:proteolysis"/>
    <property type="evidence" value="ECO:0007669"/>
    <property type="project" value="UniProtKB-KW"/>
</dbReference>
<dbReference type="PROSITE" id="PS00973">
    <property type="entry name" value="USP_2"/>
    <property type="match status" value="1"/>
</dbReference>
<dbReference type="FunFam" id="3.90.70.10:FF:000022">
    <property type="entry name" value="Ubiquitin carboxyl-terminal hydrolase 24"/>
    <property type="match status" value="1"/>
</dbReference>
<evidence type="ECO:0000256" key="1">
    <source>
        <dbReference type="ARBA" id="ARBA00022670"/>
    </source>
</evidence>